<proteinExistence type="predicted"/>
<evidence type="ECO:0000313" key="2">
    <source>
        <dbReference type="EMBL" id="KAA8582831.1"/>
    </source>
</evidence>
<sequence length="82" mass="9024">MSAGRYTVFSPGGTTGPPCRTWTSRCSSEREHLPESTTAHLMMMMMKNNASCSLTYKVIASLPLLKNILTLTLIKMLNKSAN</sequence>
<accession>A0A5J5CTR9</accession>
<dbReference type="EMBL" id="VOFY01000018">
    <property type="protein sequence ID" value="KAA8582831.1"/>
    <property type="molecule type" value="Genomic_DNA"/>
</dbReference>
<protein>
    <submittedName>
        <fullName evidence="2">Uncharacterized protein</fullName>
    </submittedName>
</protein>
<keyword evidence="3" id="KW-1185">Reference proteome</keyword>
<evidence type="ECO:0000313" key="3">
    <source>
        <dbReference type="Proteomes" id="UP000327493"/>
    </source>
</evidence>
<feature type="region of interest" description="Disordered" evidence="1">
    <location>
        <begin position="1"/>
        <end position="27"/>
    </location>
</feature>
<name>A0A5J5CTR9_9PERO</name>
<feature type="non-terminal residue" evidence="2">
    <location>
        <position position="82"/>
    </location>
</feature>
<gene>
    <name evidence="2" type="ORF">FQN60_015377</name>
</gene>
<dbReference type="Proteomes" id="UP000327493">
    <property type="component" value="Chromosome 18"/>
</dbReference>
<comment type="caution">
    <text evidence="2">The sequence shown here is derived from an EMBL/GenBank/DDBJ whole genome shotgun (WGS) entry which is preliminary data.</text>
</comment>
<dbReference type="AlphaFoldDB" id="A0A5J5CTR9"/>
<reference evidence="2 3" key="1">
    <citation type="submission" date="2019-08" db="EMBL/GenBank/DDBJ databases">
        <title>A chromosome-level genome assembly, high-density linkage maps, and genome scans reveal the genomic architecture of hybrid incompatibilities underlying speciation via character displacement in darters (Percidae: Etheostominae).</title>
        <authorList>
            <person name="Moran R.L."/>
            <person name="Catchen J.M."/>
            <person name="Fuller R.C."/>
        </authorList>
    </citation>
    <scope>NUCLEOTIDE SEQUENCE [LARGE SCALE GENOMIC DNA]</scope>
    <source>
        <strain evidence="2">EspeVRDwgs_2016</strain>
        <tissue evidence="2">Muscle</tissue>
    </source>
</reference>
<evidence type="ECO:0000256" key="1">
    <source>
        <dbReference type="SAM" id="MobiDB-lite"/>
    </source>
</evidence>
<organism evidence="2 3">
    <name type="scientific">Etheostoma spectabile</name>
    <name type="common">orangethroat darter</name>
    <dbReference type="NCBI Taxonomy" id="54343"/>
    <lineage>
        <taxon>Eukaryota</taxon>
        <taxon>Metazoa</taxon>
        <taxon>Chordata</taxon>
        <taxon>Craniata</taxon>
        <taxon>Vertebrata</taxon>
        <taxon>Euteleostomi</taxon>
        <taxon>Actinopterygii</taxon>
        <taxon>Neopterygii</taxon>
        <taxon>Teleostei</taxon>
        <taxon>Neoteleostei</taxon>
        <taxon>Acanthomorphata</taxon>
        <taxon>Eupercaria</taxon>
        <taxon>Perciformes</taxon>
        <taxon>Percoidei</taxon>
        <taxon>Percidae</taxon>
        <taxon>Etheostomatinae</taxon>
        <taxon>Etheostoma</taxon>
    </lineage>
</organism>